<dbReference type="EnsemblMetazoa" id="GMOY008694-RA">
    <property type="protein sequence ID" value="GMOY008694-PA"/>
    <property type="gene ID" value="GMOY008694"/>
</dbReference>
<keyword evidence="2" id="KW-1185">Reference proteome</keyword>
<sequence>MKELLLENPRIGMRELSSELNVSCAIVHNILTDHLDLRRVIMRIVPKELDFVQKNYRKQMALDMLHRTSTDPTFMKRIITGGSTWVYDIH</sequence>
<dbReference type="PhylomeDB" id="A0A1B0G5U9"/>
<accession>A0A1B0G5U9</accession>
<protein>
    <submittedName>
        <fullName evidence="1">Uncharacterized protein</fullName>
    </submittedName>
</protein>
<dbReference type="InterPro" id="IPR052709">
    <property type="entry name" value="Transposase-MT_Hybrid"/>
</dbReference>
<name>A0A1B0G5U9_GLOMM</name>
<dbReference type="STRING" id="37546.A0A1B0G5U9"/>
<proteinExistence type="predicted"/>
<reference evidence="1" key="1">
    <citation type="submission" date="2020-05" db="UniProtKB">
        <authorList>
            <consortium name="EnsemblMetazoa"/>
        </authorList>
    </citation>
    <scope>IDENTIFICATION</scope>
    <source>
        <strain evidence="1">Yale</strain>
    </source>
</reference>
<dbReference type="PANTHER" id="PTHR46060">
    <property type="entry name" value="MARINER MOS1 TRANSPOSASE-LIKE PROTEIN"/>
    <property type="match status" value="1"/>
</dbReference>
<organism evidence="1 2">
    <name type="scientific">Glossina morsitans morsitans</name>
    <name type="common">Savannah tsetse fly</name>
    <dbReference type="NCBI Taxonomy" id="37546"/>
    <lineage>
        <taxon>Eukaryota</taxon>
        <taxon>Metazoa</taxon>
        <taxon>Ecdysozoa</taxon>
        <taxon>Arthropoda</taxon>
        <taxon>Hexapoda</taxon>
        <taxon>Insecta</taxon>
        <taxon>Pterygota</taxon>
        <taxon>Neoptera</taxon>
        <taxon>Endopterygota</taxon>
        <taxon>Diptera</taxon>
        <taxon>Brachycera</taxon>
        <taxon>Muscomorpha</taxon>
        <taxon>Hippoboscoidea</taxon>
        <taxon>Glossinidae</taxon>
        <taxon>Glossina</taxon>
    </lineage>
</organism>
<evidence type="ECO:0000313" key="2">
    <source>
        <dbReference type="Proteomes" id="UP000092444"/>
    </source>
</evidence>
<evidence type="ECO:0000313" key="1">
    <source>
        <dbReference type="EnsemblMetazoa" id="GMOY008694-PA"/>
    </source>
</evidence>
<dbReference type="EMBL" id="CCAG010007475">
    <property type="status" value="NOT_ANNOTATED_CDS"/>
    <property type="molecule type" value="Genomic_DNA"/>
</dbReference>
<dbReference type="Proteomes" id="UP000092444">
    <property type="component" value="Unassembled WGS sequence"/>
</dbReference>
<dbReference type="AlphaFoldDB" id="A0A1B0G5U9"/>
<dbReference type="PANTHER" id="PTHR46060:SF1">
    <property type="entry name" value="MARINER MOS1 TRANSPOSASE-LIKE PROTEIN"/>
    <property type="match status" value="1"/>
</dbReference>